<evidence type="ECO:0008006" key="3">
    <source>
        <dbReference type="Google" id="ProtNLM"/>
    </source>
</evidence>
<sequence length="153" mass="16654">MELTTLIPAFDAPATERVWLVAAHGGAGCTTIRHYAPERFADAGRALPVSRDPGSPSRVLLCAMGTGRGLESLRSLLDDQARGLFGPTVLLGAAITDPVARMPRPLVEGRLRIASVTRVWRLPYIRGLELEGFPTRWPSAYARLLRDVDGLPR</sequence>
<dbReference type="EMBL" id="CP071732">
    <property type="protein sequence ID" value="QTB90714.1"/>
    <property type="molecule type" value="Genomic_DNA"/>
</dbReference>
<name>A0ABX7SC62_9BIFI</name>
<proteinExistence type="predicted"/>
<organism evidence="1 2">
    <name type="scientific">Bifidobacterium saguini</name>
    <dbReference type="NCBI Taxonomy" id="762210"/>
    <lineage>
        <taxon>Bacteria</taxon>
        <taxon>Bacillati</taxon>
        <taxon>Actinomycetota</taxon>
        <taxon>Actinomycetes</taxon>
        <taxon>Bifidobacteriales</taxon>
        <taxon>Bifidobacteriaceae</taxon>
        <taxon>Bifidobacterium</taxon>
    </lineage>
</organism>
<dbReference type="RefSeq" id="WP_034535241.1">
    <property type="nucleotide sequence ID" value="NZ_CP071732.1"/>
</dbReference>
<accession>A0ABX7SC62</accession>
<dbReference type="InterPro" id="IPR046609">
    <property type="entry name" value="DUF6668"/>
</dbReference>
<reference evidence="1 2" key="1">
    <citation type="submission" date="2021-03" db="EMBL/GenBank/DDBJ databases">
        <title>Genome sequencing of Bifidobacterium saguini DSMZ 23967.</title>
        <authorList>
            <person name="Kim J."/>
        </authorList>
    </citation>
    <scope>NUCLEOTIDE SEQUENCE [LARGE SCALE GENOMIC DNA]</scope>
    <source>
        <strain evidence="1 2">DSMZ 23967</strain>
    </source>
</reference>
<protein>
    <recommendedName>
        <fullName evidence="3">Lipoprotein</fullName>
    </recommendedName>
</protein>
<evidence type="ECO:0000313" key="2">
    <source>
        <dbReference type="Proteomes" id="UP000663729"/>
    </source>
</evidence>
<evidence type="ECO:0000313" key="1">
    <source>
        <dbReference type="EMBL" id="QTB90714.1"/>
    </source>
</evidence>
<keyword evidence="2" id="KW-1185">Reference proteome</keyword>
<dbReference type="Pfam" id="PF20373">
    <property type="entry name" value="DUF6668"/>
    <property type="match status" value="1"/>
</dbReference>
<gene>
    <name evidence="1" type="ORF">BSD967_10540</name>
</gene>
<dbReference type="Proteomes" id="UP000663729">
    <property type="component" value="Chromosome"/>
</dbReference>